<evidence type="ECO:0000313" key="9">
    <source>
        <dbReference type="EMBL" id="KKT92220.1"/>
    </source>
</evidence>
<keyword evidence="6 8" id="KW-1133">Transmembrane helix</keyword>
<reference evidence="9 10" key="1">
    <citation type="journal article" date="2015" name="Nature">
        <title>rRNA introns, odd ribosomes, and small enigmatic genomes across a large radiation of phyla.</title>
        <authorList>
            <person name="Brown C.T."/>
            <person name="Hug L.A."/>
            <person name="Thomas B.C."/>
            <person name="Sharon I."/>
            <person name="Castelle C.J."/>
            <person name="Singh A."/>
            <person name="Wilkins M.J."/>
            <person name="Williams K.H."/>
            <person name="Banfield J.F."/>
        </authorList>
    </citation>
    <scope>NUCLEOTIDE SEQUENCE [LARGE SCALE GENOMIC DNA]</scope>
</reference>
<evidence type="ECO:0000256" key="2">
    <source>
        <dbReference type="ARBA" id="ARBA00009773"/>
    </source>
</evidence>
<feature type="transmembrane region" description="Helical" evidence="8">
    <location>
        <begin position="199"/>
        <end position="221"/>
    </location>
</feature>
<dbReference type="Proteomes" id="UP000033966">
    <property type="component" value="Unassembled WGS sequence"/>
</dbReference>
<dbReference type="PANTHER" id="PTHR21716:SF53">
    <property type="entry name" value="PERMEASE PERM-RELATED"/>
    <property type="match status" value="1"/>
</dbReference>
<proteinExistence type="inferred from homology"/>
<gene>
    <name evidence="9" type="ORF">UW92_C0004G0003</name>
</gene>
<dbReference type="EMBL" id="LCKF01000004">
    <property type="protein sequence ID" value="KKT92220.1"/>
    <property type="molecule type" value="Genomic_DNA"/>
</dbReference>
<organism evidence="9 10">
    <name type="scientific">Candidatus Jorgensenbacteria bacterium GW2011_GWA2_45_13</name>
    <dbReference type="NCBI Taxonomy" id="1618662"/>
    <lineage>
        <taxon>Bacteria</taxon>
        <taxon>Candidatus Joergenseniibacteriota</taxon>
    </lineage>
</organism>
<evidence type="ECO:0000256" key="1">
    <source>
        <dbReference type="ARBA" id="ARBA00004651"/>
    </source>
</evidence>
<evidence type="ECO:0000256" key="4">
    <source>
        <dbReference type="ARBA" id="ARBA00022475"/>
    </source>
</evidence>
<evidence type="ECO:0008006" key="11">
    <source>
        <dbReference type="Google" id="ProtNLM"/>
    </source>
</evidence>
<keyword evidence="3" id="KW-0813">Transport</keyword>
<dbReference type="GO" id="GO:0055085">
    <property type="term" value="P:transmembrane transport"/>
    <property type="evidence" value="ECO:0007669"/>
    <property type="project" value="TreeGrafter"/>
</dbReference>
<keyword evidence="5 8" id="KW-0812">Transmembrane</keyword>
<name>A0A0G1L8I1_9BACT</name>
<comment type="subcellular location">
    <subcellularLocation>
        <location evidence="1">Cell membrane</location>
        <topology evidence="1">Multi-pass membrane protein</topology>
    </subcellularLocation>
</comment>
<evidence type="ECO:0000256" key="3">
    <source>
        <dbReference type="ARBA" id="ARBA00022448"/>
    </source>
</evidence>
<feature type="transmembrane region" description="Helical" evidence="8">
    <location>
        <begin position="142"/>
        <end position="164"/>
    </location>
</feature>
<protein>
    <recommendedName>
        <fullName evidence="11">Permease</fullName>
    </recommendedName>
</protein>
<evidence type="ECO:0000256" key="6">
    <source>
        <dbReference type="ARBA" id="ARBA00022989"/>
    </source>
</evidence>
<dbReference type="Pfam" id="PF01594">
    <property type="entry name" value="AI-2E_transport"/>
    <property type="match status" value="1"/>
</dbReference>
<dbReference type="AlphaFoldDB" id="A0A0G1L8I1"/>
<dbReference type="PANTHER" id="PTHR21716">
    <property type="entry name" value="TRANSMEMBRANE PROTEIN"/>
    <property type="match status" value="1"/>
</dbReference>
<dbReference type="InterPro" id="IPR002549">
    <property type="entry name" value="AI-2E-like"/>
</dbReference>
<evidence type="ECO:0000256" key="7">
    <source>
        <dbReference type="ARBA" id="ARBA00023136"/>
    </source>
</evidence>
<sequence>MRENEHLKLEISWQTLWKIFTFFLVILALYYARSVLAILFVSVVLSLGFDPLVSFLEKHKVHRILGTLIVFFLFFLVVTLAVYFMIPIVTIEATNFLQRIHDTVYTIFGVGLPSNLLDAFTFSRNKLFDLLSNADISVAGAISKFLTTGAFAIVALLTSFYLSVEKNGTERLLRVILPDHYEAPVLKVFERFKFKIRRWFTAQISLSLVMGVIVSVGLWLLGVRYSFLLGLLAAIFELVPVIGPIIVGVIAFLVAVPDSFLLGVYAVIFFIIVQQLEGHILVPVIIGKTMKVHPIVVLMALLAGAEISGFMGIVLAVPIAVIAQEIFNYLAERKDQRSTPVIEA</sequence>
<comment type="caution">
    <text evidence="9">The sequence shown here is derived from an EMBL/GenBank/DDBJ whole genome shotgun (WGS) entry which is preliminary data.</text>
</comment>
<evidence type="ECO:0000256" key="8">
    <source>
        <dbReference type="SAM" id="Phobius"/>
    </source>
</evidence>
<keyword evidence="7 8" id="KW-0472">Membrane</keyword>
<feature type="transmembrane region" description="Helical" evidence="8">
    <location>
        <begin position="227"/>
        <end position="255"/>
    </location>
</feature>
<feature type="transmembrane region" description="Helical" evidence="8">
    <location>
        <begin position="262"/>
        <end position="286"/>
    </location>
</feature>
<comment type="similarity">
    <text evidence="2">Belongs to the autoinducer-2 exporter (AI-2E) (TC 2.A.86) family.</text>
</comment>
<accession>A0A0G1L8I1</accession>
<keyword evidence="4" id="KW-1003">Cell membrane</keyword>
<feature type="transmembrane region" description="Helical" evidence="8">
    <location>
        <begin position="64"/>
        <end position="91"/>
    </location>
</feature>
<feature type="transmembrane region" description="Helical" evidence="8">
    <location>
        <begin position="292"/>
        <end position="323"/>
    </location>
</feature>
<dbReference type="GO" id="GO:0005886">
    <property type="term" value="C:plasma membrane"/>
    <property type="evidence" value="ECO:0007669"/>
    <property type="project" value="UniProtKB-SubCell"/>
</dbReference>
<feature type="transmembrane region" description="Helical" evidence="8">
    <location>
        <begin position="103"/>
        <end position="122"/>
    </location>
</feature>
<evidence type="ECO:0000256" key="5">
    <source>
        <dbReference type="ARBA" id="ARBA00022692"/>
    </source>
</evidence>
<evidence type="ECO:0000313" key="10">
    <source>
        <dbReference type="Proteomes" id="UP000033966"/>
    </source>
</evidence>
<feature type="transmembrane region" description="Helical" evidence="8">
    <location>
        <begin position="20"/>
        <end position="44"/>
    </location>
</feature>